<feature type="region of interest" description="Disordered" evidence="1">
    <location>
        <begin position="1"/>
        <end position="28"/>
    </location>
</feature>
<comment type="caution">
    <text evidence="2">The sequence shown here is derived from an EMBL/GenBank/DDBJ whole genome shotgun (WGS) entry which is preliminary data.</text>
</comment>
<dbReference type="EMBL" id="VSWC01000002">
    <property type="protein sequence ID" value="KAA1117344.1"/>
    <property type="molecule type" value="Genomic_DNA"/>
</dbReference>
<feature type="region of interest" description="Disordered" evidence="1">
    <location>
        <begin position="62"/>
        <end position="88"/>
    </location>
</feature>
<protein>
    <submittedName>
        <fullName evidence="2">Uncharacterized protein</fullName>
    </submittedName>
</protein>
<evidence type="ECO:0000313" key="3">
    <source>
        <dbReference type="Proteomes" id="UP000324748"/>
    </source>
</evidence>
<proteinExistence type="predicted"/>
<dbReference type="AlphaFoldDB" id="A0A5B0QXC4"/>
<name>A0A5B0QXC4_PUCGR</name>
<dbReference type="Proteomes" id="UP000324748">
    <property type="component" value="Unassembled WGS sequence"/>
</dbReference>
<evidence type="ECO:0000313" key="2">
    <source>
        <dbReference type="EMBL" id="KAA1117344.1"/>
    </source>
</evidence>
<gene>
    <name evidence="2" type="ORF">PGT21_004230</name>
</gene>
<evidence type="ECO:0000256" key="1">
    <source>
        <dbReference type="SAM" id="MobiDB-lite"/>
    </source>
</evidence>
<keyword evidence="3" id="KW-1185">Reference proteome</keyword>
<reference evidence="2 3" key="1">
    <citation type="submission" date="2019-05" db="EMBL/GenBank/DDBJ databases">
        <title>Emergence of the Ug99 lineage of the wheat stem rust pathogen through somatic hybridization.</title>
        <authorList>
            <person name="Li F."/>
            <person name="Upadhyaya N.M."/>
            <person name="Sperschneider J."/>
            <person name="Matny O."/>
            <person name="Nguyen-Phuc H."/>
            <person name="Mago R."/>
            <person name="Raley C."/>
            <person name="Miller M.E."/>
            <person name="Silverstein K.A.T."/>
            <person name="Henningsen E."/>
            <person name="Hirsch C.D."/>
            <person name="Visser B."/>
            <person name="Pretorius Z.A."/>
            <person name="Steffenson B.J."/>
            <person name="Schwessinger B."/>
            <person name="Dodds P.N."/>
            <person name="Figueroa M."/>
        </authorList>
    </citation>
    <scope>NUCLEOTIDE SEQUENCE [LARGE SCALE GENOMIC DNA]</scope>
    <source>
        <strain evidence="2">21-0</strain>
    </source>
</reference>
<sequence>MRLLEGISLADGTAEENQTSRHSHHEASMPWKLLNRRLASPSTSYLSTVSPAVMKRHLPLRDTTEDEPDAPAGGLCANGFPRTHPKND</sequence>
<organism evidence="2 3">
    <name type="scientific">Puccinia graminis f. sp. tritici</name>
    <dbReference type="NCBI Taxonomy" id="56615"/>
    <lineage>
        <taxon>Eukaryota</taxon>
        <taxon>Fungi</taxon>
        <taxon>Dikarya</taxon>
        <taxon>Basidiomycota</taxon>
        <taxon>Pucciniomycotina</taxon>
        <taxon>Pucciniomycetes</taxon>
        <taxon>Pucciniales</taxon>
        <taxon>Pucciniaceae</taxon>
        <taxon>Puccinia</taxon>
    </lineage>
</organism>
<accession>A0A5B0QXC4</accession>